<dbReference type="EMBL" id="HBUF01136473">
    <property type="protein sequence ID" value="CAG6645327.1"/>
    <property type="molecule type" value="Transcribed_RNA"/>
</dbReference>
<reference evidence="2" key="1">
    <citation type="submission" date="2021-05" db="EMBL/GenBank/DDBJ databases">
        <authorList>
            <person name="Alioto T."/>
            <person name="Alioto T."/>
            <person name="Gomez Garrido J."/>
        </authorList>
    </citation>
    <scope>NUCLEOTIDE SEQUENCE</scope>
</reference>
<dbReference type="EMBL" id="HBUF01136474">
    <property type="protein sequence ID" value="CAG6645330.1"/>
    <property type="molecule type" value="Transcribed_RNA"/>
</dbReference>
<proteinExistence type="predicted"/>
<feature type="transmembrane region" description="Helical" evidence="1">
    <location>
        <begin position="106"/>
        <end position="133"/>
    </location>
</feature>
<dbReference type="EMBL" id="HBUF01229387">
    <property type="protein sequence ID" value="CAG6672741.1"/>
    <property type="molecule type" value="Transcribed_RNA"/>
</dbReference>
<sequence>MFNFFNGVRCSFSSIVVHLRLLRIGSISSSCISVLLSWLLIVSSSFGMIWSSLFLGSRFNSSCSISMVSKCMVGYSWFSSCLCSSTSGFVGFSSLTSLQIVDFTSFIILSISFAGTLFSCWMNLLCVAMVLAVSRRLE</sequence>
<keyword evidence="1" id="KW-0472">Membrane</keyword>
<dbReference type="AlphaFoldDB" id="A0A8D8Y4W6"/>
<organism evidence="2">
    <name type="scientific">Cacopsylla melanoneura</name>
    <dbReference type="NCBI Taxonomy" id="428564"/>
    <lineage>
        <taxon>Eukaryota</taxon>
        <taxon>Metazoa</taxon>
        <taxon>Ecdysozoa</taxon>
        <taxon>Arthropoda</taxon>
        <taxon>Hexapoda</taxon>
        <taxon>Insecta</taxon>
        <taxon>Pterygota</taxon>
        <taxon>Neoptera</taxon>
        <taxon>Paraneoptera</taxon>
        <taxon>Hemiptera</taxon>
        <taxon>Sternorrhyncha</taxon>
        <taxon>Psylloidea</taxon>
        <taxon>Psyllidae</taxon>
        <taxon>Psyllinae</taxon>
        <taxon>Cacopsylla</taxon>
    </lineage>
</organism>
<name>A0A8D8Y4W6_9HEMI</name>
<keyword evidence="1" id="KW-1133">Transmembrane helix</keyword>
<feature type="transmembrane region" description="Helical" evidence="1">
    <location>
        <begin position="35"/>
        <end position="56"/>
    </location>
</feature>
<evidence type="ECO:0000313" key="2">
    <source>
        <dbReference type="EMBL" id="CAG6719253.1"/>
    </source>
</evidence>
<dbReference type="EMBL" id="HBUF01229385">
    <property type="protein sequence ID" value="CAG6672731.1"/>
    <property type="molecule type" value="Transcribed_RNA"/>
</dbReference>
<accession>A0A8D8Y4W6</accession>
<keyword evidence="1" id="KW-0812">Transmembrane</keyword>
<feature type="transmembrane region" description="Helical" evidence="1">
    <location>
        <begin position="77"/>
        <end position="100"/>
    </location>
</feature>
<dbReference type="EMBL" id="HBUF01229388">
    <property type="protein sequence ID" value="CAG6672746.1"/>
    <property type="molecule type" value="Transcribed_RNA"/>
</dbReference>
<protein>
    <submittedName>
        <fullName evidence="2">Uncharacterized protein</fullName>
    </submittedName>
</protein>
<dbReference type="EMBL" id="HBUF01229386">
    <property type="protein sequence ID" value="CAG6672736.1"/>
    <property type="molecule type" value="Transcribed_RNA"/>
</dbReference>
<dbReference type="EMBL" id="HBUF01358503">
    <property type="protein sequence ID" value="CAG6719255.1"/>
    <property type="molecule type" value="Transcribed_RNA"/>
</dbReference>
<dbReference type="EMBL" id="HBUF01136472">
    <property type="protein sequence ID" value="CAG6645324.1"/>
    <property type="molecule type" value="Transcribed_RNA"/>
</dbReference>
<dbReference type="EMBL" id="HBUF01358502">
    <property type="protein sequence ID" value="CAG6719253.1"/>
    <property type="molecule type" value="Transcribed_RNA"/>
</dbReference>
<evidence type="ECO:0000256" key="1">
    <source>
        <dbReference type="SAM" id="Phobius"/>
    </source>
</evidence>
<dbReference type="EMBL" id="HBUF01136476">
    <property type="protein sequence ID" value="CAG6645335.1"/>
    <property type="molecule type" value="Transcribed_RNA"/>
</dbReference>
<dbReference type="EMBL" id="HBUF01358505">
    <property type="protein sequence ID" value="CAG6719259.1"/>
    <property type="molecule type" value="Transcribed_RNA"/>
</dbReference>